<accession>A0A1I2ENA3</accession>
<dbReference type="EMBL" id="FONH01000005">
    <property type="protein sequence ID" value="SFE94355.1"/>
    <property type="molecule type" value="Genomic_DNA"/>
</dbReference>
<evidence type="ECO:0000313" key="3">
    <source>
        <dbReference type="Proteomes" id="UP000199477"/>
    </source>
</evidence>
<dbReference type="Gene3D" id="2.60.120.10">
    <property type="entry name" value="Jelly Rolls"/>
    <property type="match status" value="1"/>
</dbReference>
<evidence type="ECO:0000313" key="2">
    <source>
        <dbReference type="EMBL" id="SFE94355.1"/>
    </source>
</evidence>
<dbReference type="InterPro" id="IPR011051">
    <property type="entry name" value="RmlC_Cupin_sf"/>
</dbReference>
<dbReference type="Pfam" id="PF06172">
    <property type="entry name" value="Cupin_5"/>
    <property type="match status" value="1"/>
</dbReference>
<dbReference type="SUPFAM" id="SSF51182">
    <property type="entry name" value="RmlC-like cupins"/>
    <property type="match status" value="1"/>
</dbReference>
<evidence type="ECO:0000259" key="1">
    <source>
        <dbReference type="Pfam" id="PF06172"/>
    </source>
</evidence>
<protein>
    <recommendedName>
        <fullName evidence="1">DUF985 domain-containing protein</fullName>
    </recommendedName>
</protein>
<dbReference type="Proteomes" id="UP000199477">
    <property type="component" value="Unassembled WGS sequence"/>
</dbReference>
<dbReference type="CDD" id="cd06121">
    <property type="entry name" value="cupin_YML079wp"/>
    <property type="match status" value="1"/>
</dbReference>
<dbReference type="RefSeq" id="WP_026635415.1">
    <property type="nucleotide sequence ID" value="NZ_FONH01000005.1"/>
</dbReference>
<dbReference type="InterPro" id="IPR014710">
    <property type="entry name" value="RmlC-like_jellyroll"/>
</dbReference>
<proteinExistence type="predicted"/>
<organism evidence="2 3">
    <name type="scientific">Dyella marensis</name>
    <dbReference type="NCBI Taxonomy" id="500610"/>
    <lineage>
        <taxon>Bacteria</taxon>
        <taxon>Pseudomonadati</taxon>
        <taxon>Pseudomonadota</taxon>
        <taxon>Gammaproteobacteria</taxon>
        <taxon>Lysobacterales</taxon>
        <taxon>Rhodanobacteraceae</taxon>
        <taxon>Dyella</taxon>
    </lineage>
</organism>
<dbReference type="InterPro" id="IPR009327">
    <property type="entry name" value="Cupin_DUF985"/>
</dbReference>
<gene>
    <name evidence="2" type="ORF">SAMN02799615_02027</name>
</gene>
<feature type="domain" description="DUF985" evidence="1">
    <location>
        <begin position="9"/>
        <end position="135"/>
    </location>
</feature>
<keyword evidence="3" id="KW-1185">Reference proteome</keyword>
<name>A0A1I2ENA3_9GAMM</name>
<dbReference type="InterPro" id="IPR039935">
    <property type="entry name" value="YML079W-like"/>
</dbReference>
<dbReference type="STRING" id="500610.SAMN02799615_02027"/>
<reference evidence="3" key="1">
    <citation type="submission" date="2016-10" db="EMBL/GenBank/DDBJ databases">
        <authorList>
            <person name="Varghese N."/>
            <person name="Submissions S."/>
        </authorList>
    </citation>
    <scope>NUCLEOTIDE SEQUENCE [LARGE SCALE GENOMIC DNA]</scope>
    <source>
        <strain evidence="3">UNC178MFTsu3.1</strain>
    </source>
</reference>
<dbReference type="PANTHER" id="PTHR33387:SF3">
    <property type="entry name" value="DUF985 DOMAIN-CONTAINING PROTEIN"/>
    <property type="match status" value="1"/>
</dbReference>
<dbReference type="PANTHER" id="PTHR33387">
    <property type="entry name" value="RMLC-LIKE JELLY ROLL FOLD PROTEIN"/>
    <property type="match status" value="1"/>
</dbReference>
<sequence length="150" mass="16446">MSGSGRAAALIAELRLEPHIEGGHYRRFHTAAAAHGERPALSAIHYLIAAGEVGAWHAIDAEEAWHYVEGDPLELLIYHPAERRLERHRLGPLEQGAKPAQVVPAQAWQASRPLGAYTLVTCMVAPAFEFGGFRLLTDEPFATTLRQHLA</sequence>
<dbReference type="AlphaFoldDB" id="A0A1I2ENA3"/>